<keyword evidence="3" id="KW-0489">Methyltransferase</keyword>
<accession>A0A3S9N0C5</accession>
<dbReference type="InterPro" id="IPR029063">
    <property type="entry name" value="SAM-dependent_MTases_sf"/>
</dbReference>
<dbReference type="Proteomes" id="UP000279600">
    <property type="component" value="Chromosome"/>
</dbReference>
<organism evidence="3 4">
    <name type="scientific">Nonlabens ponticola</name>
    <dbReference type="NCBI Taxonomy" id="2496866"/>
    <lineage>
        <taxon>Bacteria</taxon>
        <taxon>Pseudomonadati</taxon>
        <taxon>Bacteroidota</taxon>
        <taxon>Flavobacteriia</taxon>
        <taxon>Flavobacteriales</taxon>
        <taxon>Flavobacteriaceae</taxon>
        <taxon>Nonlabens</taxon>
    </lineage>
</organism>
<reference evidence="3 4" key="1">
    <citation type="submission" date="2018-12" db="EMBL/GenBank/DDBJ databases">
        <title>Complete genome of Nonlabens sp. MJ115.</title>
        <authorList>
            <person name="Choi H.S."/>
            <person name="Jung J."/>
        </authorList>
    </citation>
    <scope>NUCLEOTIDE SEQUENCE [LARGE SCALE GENOMIC DNA]</scope>
    <source>
        <strain evidence="3 4">MJ115</strain>
    </source>
</reference>
<gene>
    <name evidence="3" type="ORF">EJ995_11205</name>
</gene>
<dbReference type="GO" id="GO:0008168">
    <property type="term" value="F:methyltransferase activity"/>
    <property type="evidence" value="ECO:0007669"/>
    <property type="project" value="UniProtKB-KW"/>
</dbReference>
<evidence type="ECO:0000259" key="2">
    <source>
        <dbReference type="Pfam" id="PF13847"/>
    </source>
</evidence>
<keyword evidence="4" id="KW-1185">Reference proteome</keyword>
<feature type="domain" description="Methyltransferase" evidence="2">
    <location>
        <begin position="95"/>
        <end position="219"/>
    </location>
</feature>
<dbReference type="Gene3D" id="3.40.50.150">
    <property type="entry name" value="Vaccinia Virus protein VP39"/>
    <property type="match status" value="1"/>
</dbReference>
<evidence type="ECO:0000313" key="4">
    <source>
        <dbReference type="Proteomes" id="UP000279600"/>
    </source>
</evidence>
<dbReference type="CDD" id="cd02440">
    <property type="entry name" value="AdoMet_MTases"/>
    <property type="match status" value="1"/>
</dbReference>
<dbReference type="SUPFAM" id="SSF53335">
    <property type="entry name" value="S-adenosyl-L-methionine-dependent methyltransferases"/>
    <property type="match status" value="1"/>
</dbReference>
<dbReference type="RefSeq" id="WP_126448487.1">
    <property type="nucleotide sequence ID" value="NZ_CP034549.1"/>
</dbReference>
<dbReference type="PANTHER" id="PTHR42912">
    <property type="entry name" value="METHYLTRANSFERASE"/>
    <property type="match status" value="1"/>
</dbReference>
<feature type="signal peptide" evidence="1">
    <location>
        <begin position="1"/>
        <end position="21"/>
    </location>
</feature>
<protein>
    <submittedName>
        <fullName evidence="3">Class I SAM-dependent methyltransferase</fullName>
    </submittedName>
</protein>
<evidence type="ECO:0000256" key="1">
    <source>
        <dbReference type="SAM" id="SignalP"/>
    </source>
</evidence>
<evidence type="ECO:0000313" key="3">
    <source>
        <dbReference type="EMBL" id="AZQ44772.1"/>
    </source>
</evidence>
<dbReference type="AlphaFoldDB" id="A0A3S9N0C5"/>
<name>A0A3S9N0C5_9FLAO</name>
<dbReference type="OrthoDB" id="9784101at2"/>
<dbReference type="Pfam" id="PF13847">
    <property type="entry name" value="Methyltransf_31"/>
    <property type="match status" value="1"/>
</dbReference>
<dbReference type="InterPro" id="IPR025714">
    <property type="entry name" value="Methyltranfer_dom"/>
</dbReference>
<keyword evidence="3" id="KW-0808">Transferase</keyword>
<dbReference type="PROSITE" id="PS51257">
    <property type="entry name" value="PROKAR_LIPOPROTEIN"/>
    <property type="match status" value="1"/>
</dbReference>
<dbReference type="EMBL" id="CP034549">
    <property type="protein sequence ID" value="AZQ44772.1"/>
    <property type="molecule type" value="Genomic_DNA"/>
</dbReference>
<dbReference type="InterPro" id="IPR050508">
    <property type="entry name" value="Methyltransf_Superfamily"/>
</dbReference>
<sequence length="250" mass="28618">MKYFKYIFSLIFLSFSLTSCKGQTQTTDSTRSDEQTESSQDYVYKSGSINGIGKWYMGREIAHVMGFQGMEWLERPEREQEENTSILLENMNIQPDDNIADIGAGSGYHVFKMAPQVPEGKIYAVDIQPEMLAAMNYKKEESNIENVELILGSEKSVNLPSNSVDKILMVDVYHEFSFPVAMIASMRKALKKDGEIYLIEYRGEDPQIPIKTIHKMSEAQAVKEFNANGFKLKENIDHLPWQHCMVFVKK</sequence>
<keyword evidence="1" id="KW-0732">Signal</keyword>
<proteinExistence type="predicted"/>
<dbReference type="GO" id="GO:0032259">
    <property type="term" value="P:methylation"/>
    <property type="evidence" value="ECO:0007669"/>
    <property type="project" value="UniProtKB-KW"/>
</dbReference>
<dbReference type="KEGG" id="noj:EJ995_11205"/>
<dbReference type="PANTHER" id="PTHR42912:SF93">
    <property type="entry name" value="N6-ADENOSINE-METHYLTRANSFERASE TMT1A"/>
    <property type="match status" value="1"/>
</dbReference>
<feature type="chain" id="PRO_5018986634" evidence="1">
    <location>
        <begin position="22"/>
        <end position="250"/>
    </location>
</feature>